<evidence type="ECO:0000313" key="2">
    <source>
        <dbReference type="Proteomes" id="UP000652761"/>
    </source>
</evidence>
<proteinExistence type="predicted"/>
<comment type="caution">
    <text evidence="1">The sequence shown here is derived from an EMBL/GenBank/DDBJ whole genome shotgun (WGS) entry which is preliminary data.</text>
</comment>
<feature type="non-terminal residue" evidence="1">
    <location>
        <position position="1"/>
    </location>
</feature>
<dbReference type="PANTHER" id="PTHR37698:SF1">
    <property type="entry name" value="PHOTOSYNTHETIC NDH SUBUNIT OF SUBCOMPLEX B 1, CHLOROPLASTIC"/>
    <property type="match status" value="1"/>
</dbReference>
<dbReference type="GO" id="GO:0010598">
    <property type="term" value="C:NAD(P)H dehydrogenase complex (plastoquinone)"/>
    <property type="evidence" value="ECO:0007669"/>
    <property type="project" value="InterPro"/>
</dbReference>
<dbReference type="AlphaFoldDB" id="A0A843VU51"/>
<keyword evidence="2" id="KW-1185">Reference proteome</keyword>
<gene>
    <name evidence="1" type="ORF">Taro_033564</name>
</gene>
<dbReference type="EMBL" id="NMUH01002572">
    <property type="protein sequence ID" value="MQM00822.1"/>
    <property type="molecule type" value="Genomic_DNA"/>
</dbReference>
<dbReference type="GO" id="GO:0009773">
    <property type="term" value="P:photosynthetic electron transport in photosystem I"/>
    <property type="evidence" value="ECO:0007669"/>
    <property type="project" value="InterPro"/>
</dbReference>
<sequence length="152" mass="15792">LSLFLSHWVSPPQETFGGVGVAAPLLPPLFCIVEEVATVVIAVAAGLCCRAAAVSIASPPLPGSSPRPFAALINDSIGVICTNTAALQLANAHEKRSIALFSSEEKGRLFVPNAEEKRCVIISSKPGKLADIDVDVVKTAMQQEFAGSLVLA</sequence>
<protein>
    <submittedName>
        <fullName evidence="1">Uncharacterized protein</fullName>
    </submittedName>
</protein>
<dbReference type="OrthoDB" id="1998556at2759"/>
<dbReference type="Gene3D" id="3.40.50.2000">
    <property type="entry name" value="Glycogen Phosphorylase B"/>
    <property type="match status" value="1"/>
</dbReference>
<reference evidence="1" key="1">
    <citation type="submission" date="2017-07" db="EMBL/GenBank/DDBJ databases">
        <title>Taro Niue Genome Assembly and Annotation.</title>
        <authorList>
            <person name="Atibalentja N."/>
            <person name="Keating K."/>
            <person name="Fields C.J."/>
        </authorList>
    </citation>
    <scope>NUCLEOTIDE SEQUENCE</scope>
    <source>
        <strain evidence="1">Niue_2</strain>
        <tissue evidence="1">Leaf</tissue>
    </source>
</reference>
<name>A0A843VU51_COLES</name>
<dbReference type="GO" id="GO:0009507">
    <property type="term" value="C:chloroplast"/>
    <property type="evidence" value="ECO:0007669"/>
    <property type="project" value="InterPro"/>
</dbReference>
<accession>A0A843VU51</accession>
<dbReference type="InterPro" id="IPR044983">
    <property type="entry name" value="PNSB1"/>
</dbReference>
<dbReference type="PANTHER" id="PTHR37698">
    <property type="entry name" value="PHOTOSYNTHETIC NDH SUBUNIT OF SUBCOMPLEX B 1, CHLOROPLASTIC"/>
    <property type="match status" value="1"/>
</dbReference>
<evidence type="ECO:0000313" key="1">
    <source>
        <dbReference type="EMBL" id="MQM00822.1"/>
    </source>
</evidence>
<organism evidence="1 2">
    <name type="scientific">Colocasia esculenta</name>
    <name type="common">Wild taro</name>
    <name type="synonym">Arum esculentum</name>
    <dbReference type="NCBI Taxonomy" id="4460"/>
    <lineage>
        <taxon>Eukaryota</taxon>
        <taxon>Viridiplantae</taxon>
        <taxon>Streptophyta</taxon>
        <taxon>Embryophyta</taxon>
        <taxon>Tracheophyta</taxon>
        <taxon>Spermatophyta</taxon>
        <taxon>Magnoliopsida</taxon>
        <taxon>Liliopsida</taxon>
        <taxon>Araceae</taxon>
        <taxon>Aroideae</taxon>
        <taxon>Colocasieae</taxon>
        <taxon>Colocasia</taxon>
    </lineage>
</organism>
<dbReference type="Proteomes" id="UP000652761">
    <property type="component" value="Unassembled WGS sequence"/>
</dbReference>
<dbReference type="SUPFAM" id="SSF53756">
    <property type="entry name" value="UDP-Glycosyltransferase/glycogen phosphorylase"/>
    <property type="match status" value="1"/>
</dbReference>